<dbReference type="STRING" id="51511.ENSCSAVP00000008514"/>
<organism evidence="6 7">
    <name type="scientific">Ciona savignyi</name>
    <name type="common">Pacific transparent sea squirt</name>
    <dbReference type="NCBI Taxonomy" id="51511"/>
    <lineage>
        <taxon>Eukaryota</taxon>
        <taxon>Metazoa</taxon>
        <taxon>Chordata</taxon>
        <taxon>Tunicata</taxon>
        <taxon>Ascidiacea</taxon>
        <taxon>Phlebobranchia</taxon>
        <taxon>Cionidae</taxon>
        <taxon>Ciona</taxon>
    </lineage>
</organism>
<evidence type="ECO:0000256" key="5">
    <source>
        <dbReference type="ARBA" id="ARBA00023157"/>
    </source>
</evidence>
<sequence length="300" mass="32723">MAPCARWSEWSDYGSCQASCGATGQQVRSRSCTLNNGSPSNQCTGGSSTSTRFCQGPACPALWANWQSWGSCQLDCTRSRQRNCRVNGQVVSQSRCSGFSSERLQCPGGCPSLDPPNGQSWVSWGSWSGYGICTRTCGGGTQTRYRRCYYLGRSNSPIGSDYCTFTHQTQSSDGRPCRTTPCPNTYTWTNWSPYGQCRSNAPGSCSGRQTSSRRCINPASNQQVQSPNCAPGVDTRTQSCNACQQDNTYGNWYAWGACSAPCHSGSNRPTRVRARCRTGTNCTQQSHWDIVTENCNTNPC</sequence>
<dbReference type="AlphaFoldDB" id="H2YT54"/>
<dbReference type="InterPro" id="IPR052065">
    <property type="entry name" value="Compl_asym_regulator"/>
</dbReference>
<dbReference type="PROSITE" id="PS50092">
    <property type="entry name" value="TSP1"/>
    <property type="match status" value="5"/>
</dbReference>
<comment type="subcellular location">
    <subcellularLocation>
        <location evidence="1">Secreted</location>
    </subcellularLocation>
</comment>
<dbReference type="InParanoid" id="H2YT54"/>
<name>H2YT54_CIOSA</name>
<dbReference type="PANTHER" id="PTHR22906:SF43">
    <property type="entry name" value="PROPERDIN"/>
    <property type="match status" value="1"/>
</dbReference>
<keyword evidence="3" id="KW-0732">Signal</keyword>
<dbReference type="PANTHER" id="PTHR22906">
    <property type="entry name" value="PROPERDIN"/>
    <property type="match status" value="1"/>
</dbReference>
<keyword evidence="2" id="KW-0964">Secreted</keyword>
<protein>
    <submittedName>
        <fullName evidence="6">Uncharacterized protein</fullName>
    </submittedName>
</protein>
<evidence type="ECO:0000313" key="7">
    <source>
        <dbReference type="Proteomes" id="UP000007875"/>
    </source>
</evidence>
<proteinExistence type="predicted"/>
<accession>H2YT54</accession>
<dbReference type="InterPro" id="IPR036383">
    <property type="entry name" value="TSP1_rpt_sf"/>
</dbReference>
<evidence type="ECO:0000256" key="2">
    <source>
        <dbReference type="ARBA" id="ARBA00022525"/>
    </source>
</evidence>
<evidence type="ECO:0000313" key="6">
    <source>
        <dbReference type="Ensembl" id="ENSCSAVP00000008514.1"/>
    </source>
</evidence>
<reference evidence="7" key="1">
    <citation type="submission" date="2003-08" db="EMBL/GenBank/DDBJ databases">
        <authorList>
            <person name="Birren B."/>
            <person name="Nusbaum C."/>
            <person name="Abebe A."/>
            <person name="Abouelleil A."/>
            <person name="Adekoya E."/>
            <person name="Ait-zahra M."/>
            <person name="Allen N."/>
            <person name="Allen T."/>
            <person name="An P."/>
            <person name="Anderson M."/>
            <person name="Anderson S."/>
            <person name="Arachchi H."/>
            <person name="Armbruster J."/>
            <person name="Bachantsang P."/>
            <person name="Baldwin J."/>
            <person name="Barry A."/>
            <person name="Bayul T."/>
            <person name="Blitshsteyn B."/>
            <person name="Bloom T."/>
            <person name="Blye J."/>
            <person name="Boguslavskiy L."/>
            <person name="Borowsky M."/>
            <person name="Boukhgalter B."/>
            <person name="Brunache A."/>
            <person name="Butler J."/>
            <person name="Calixte N."/>
            <person name="Calvo S."/>
            <person name="Camarata J."/>
            <person name="Campo K."/>
            <person name="Chang J."/>
            <person name="Cheshatsang Y."/>
            <person name="Citroen M."/>
            <person name="Collymore A."/>
            <person name="Considine T."/>
            <person name="Cook A."/>
            <person name="Cooke P."/>
            <person name="Corum B."/>
            <person name="Cuomo C."/>
            <person name="David R."/>
            <person name="Dawoe T."/>
            <person name="Degray S."/>
            <person name="Dodge S."/>
            <person name="Dooley K."/>
            <person name="Dorje P."/>
            <person name="Dorjee K."/>
            <person name="Dorris L."/>
            <person name="Duffey N."/>
            <person name="Dupes A."/>
            <person name="Elkins T."/>
            <person name="Engels R."/>
            <person name="Erickson J."/>
            <person name="Farina A."/>
            <person name="Faro S."/>
            <person name="Ferreira P."/>
            <person name="Fischer H."/>
            <person name="Fitzgerald M."/>
            <person name="Foley K."/>
            <person name="Gage D."/>
            <person name="Galagan J."/>
            <person name="Gearin G."/>
            <person name="Gnerre S."/>
            <person name="Gnirke A."/>
            <person name="Goyette A."/>
            <person name="Graham J."/>
            <person name="Grandbois E."/>
            <person name="Gyaltsen K."/>
            <person name="Hafez N."/>
            <person name="Hagopian D."/>
            <person name="Hagos B."/>
            <person name="Hall J."/>
            <person name="Hatcher B."/>
            <person name="Heller A."/>
            <person name="Higgins H."/>
            <person name="Honan T."/>
            <person name="Horn A."/>
            <person name="Houde N."/>
            <person name="Hughes L."/>
            <person name="Hulme W."/>
            <person name="Husby E."/>
            <person name="Iliev I."/>
            <person name="Jaffe D."/>
            <person name="Jones C."/>
            <person name="Kamal M."/>
            <person name="Kamat A."/>
            <person name="Kamvysselis M."/>
            <person name="Karlsson E."/>
            <person name="Kells C."/>
            <person name="Kieu A."/>
            <person name="Kisner P."/>
            <person name="Kodira C."/>
            <person name="Kulbokas E."/>
            <person name="Labutti K."/>
            <person name="Lama D."/>
            <person name="Landers T."/>
            <person name="Leger J."/>
            <person name="Levine S."/>
            <person name="Lewis D."/>
            <person name="Lewis T."/>
            <person name="Lindblad-toh K."/>
            <person name="Liu X."/>
            <person name="Lokyitsang T."/>
            <person name="Lokyitsang Y."/>
            <person name="Lucien O."/>
            <person name="Lui A."/>
            <person name="Ma L.J."/>
            <person name="Mabbitt R."/>
            <person name="Macdonald J."/>
            <person name="Maclean C."/>
            <person name="Major J."/>
            <person name="Manning J."/>
            <person name="Marabella R."/>
            <person name="Maru K."/>
            <person name="Matthews C."/>
            <person name="Mauceli E."/>
            <person name="Mccarthy M."/>
            <person name="Mcdonough S."/>
            <person name="Mcghee T."/>
            <person name="Meldrim J."/>
            <person name="Meneus L."/>
            <person name="Mesirov J."/>
            <person name="Mihalev A."/>
            <person name="Mihova T."/>
            <person name="Mikkelsen T."/>
            <person name="Mlenga V."/>
            <person name="Moru K."/>
            <person name="Mozes J."/>
            <person name="Mulrain L."/>
            <person name="Munson G."/>
            <person name="Naylor J."/>
            <person name="Newes C."/>
            <person name="Nguyen C."/>
            <person name="Nguyen N."/>
            <person name="Nguyen T."/>
            <person name="Nicol R."/>
            <person name="Nielsen C."/>
            <person name="Nizzari M."/>
            <person name="Norbu C."/>
            <person name="Norbu N."/>
            <person name="O'donnell P."/>
            <person name="Okoawo O."/>
            <person name="O'leary S."/>
            <person name="Omotosho B."/>
            <person name="O'neill K."/>
            <person name="Osman S."/>
            <person name="Parker S."/>
            <person name="Perrin D."/>
            <person name="Phunkhang P."/>
            <person name="Piqani B."/>
            <person name="Purcell S."/>
            <person name="Rachupka T."/>
            <person name="Ramasamy U."/>
            <person name="Rameau R."/>
            <person name="Ray V."/>
            <person name="Raymond C."/>
            <person name="Retta R."/>
            <person name="Richardson S."/>
            <person name="Rise C."/>
            <person name="Rodriguez J."/>
            <person name="Rogers J."/>
            <person name="Rogov P."/>
            <person name="Rutman M."/>
            <person name="Schupbach R."/>
            <person name="Seaman C."/>
            <person name="Settipalli S."/>
            <person name="Sharpe T."/>
            <person name="Sheridan J."/>
            <person name="Sherpa N."/>
            <person name="Shi J."/>
            <person name="Smirnov S."/>
            <person name="Smith C."/>
            <person name="Sougnez C."/>
            <person name="Spencer B."/>
            <person name="Stalker J."/>
            <person name="Stange-thomann N."/>
            <person name="Stavropoulos S."/>
            <person name="Stetson K."/>
            <person name="Stone C."/>
            <person name="Stone S."/>
            <person name="Stubbs M."/>
            <person name="Talamas J."/>
            <person name="Tchuinga P."/>
            <person name="Tenzing P."/>
            <person name="Tesfaye S."/>
            <person name="Theodore J."/>
            <person name="Thoulutsang Y."/>
            <person name="Topham K."/>
            <person name="Towey S."/>
            <person name="Tsamla T."/>
            <person name="Tsomo N."/>
            <person name="Vallee D."/>
            <person name="Vassiliev H."/>
            <person name="Venkataraman V."/>
            <person name="Vinson J."/>
            <person name="Vo A."/>
            <person name="Wade C."/>
            <person name="Wang S."/>
            <person name="Wangchuk T."/>
            <person name="Wangdi T."/>
            <person name="Whittaker C."/>
            <person name="Wilkinson J."/>
            <person name="Wu Y."/>
            <person name="Wyman D."/>
            <person name="Yadav S."/>
            <person name="Yang S."/>
            <person name="Yang X."/>
            <person name="Yeager S."/>
            <person name="Yee E."/>
            <person name="Young G."/>
            <person name="Zainoun J."/>
            <person name="Zembeck L."/>
            <person name="Zimmer A."/>
            <person name="Zody M."/>
            <person name="Lander E."/>
        </authorList>
    </citation>
    <scope>NUCLEOTIDE SEQUENCE [LARGE SCALE GENOMIC DNA]</scope>
</reference>
<evidence type="ECO:0000256" key="4">
    <source>
        <dbReference type="ARBA" id="ARBA00022737"/>
    </source>
</evidence>
<dbReference type="SUPFAM" id="SSF82895">
    <property type="entry name" value="TSP-1 type 1 repeat"/>
    <property type="match status" value="2"/>
</dbReference>
<dbReference type="Ensembl" id="ENSCSAVT00000008624.1">
    <property type="protein sequence ID" value="ENSCSAVP00000008514.1"/>
    <property type="gene ID" value="ENSCSAVG00000005057.1"/>
</dbReference>
<dbReference type="Pfam" id="PF00090">
    <property type="entry name" value="TSP_1"/>
    <property type="match status" value="3"/>
</dbReference>
<dbReference type="Proteomes" id="UP000007875">
    <property type="component" value="Unassembled WGS sequence"/>
</dbReference>
<dbReference type="GeneTree" id="ENSGT00940000173697"/>
<evidence type="ECO:0000256" key="1">
    <source>
        <dbReference type="ARBA" id="ARBA00004613"/>
    </source>
</evidence>
<keyword evidence="5" id="KW-1015">Disulfide bond</keyword>
<keyword evidence="4" id="KW-0677">Repeat</keyword>
<keyword evidence="7" id="KW-1185">Reference proteome</keyword>
<dbReference type="HOGENOM" id="CLU_1013837_0_0_1"/>
<dbReference type="Gene3D" id="2.20.100.10">
    <property type="entry name" value="Thrombospondin type-1 (TSP1) repeat"/>
    <property type="match status" value="2"/>
</dbReference>
<reference evidence="6" key="2">
    <citation type="submission" date="2025-08" db="UniProtKB">
        <authorList>
            <consortium name="Ensembl"/>
        </authorList>
    </citation>
    <scope>IDENTIFICATION</scope>
</reference>
<dbReference type="OMA" id="CQLDCTR"/>
<dbReference type="SMART" id="SM00209">
    <property type="entry name" value="TSP1"/>
    <property type="match status" value="5"/>
</dbReference>
<reference evidence="6" key="3">
    <citation type="submission" date="2025-09" db="UniProtKB">
        <authorList>
            <consortium name="Ensembl"/>
        </authorList>
    </citation>
    <scope>IDENTIFICATION</scope>
</reference>
<dbReference type="InterPro" id="IPR000884">
    <property type="entry name" value="TSP1_rpt"/>
</dbReference>
<evidence type="ECO:0000256" key="3">
    <source>
        <dbReference type="ARBA" id="ARBA00022729"/>
    </source>
</evidence>